<feature type="domain" description="NAD(P)-binding" evidence="1">
    <location>
        <begin position="11"/>
        <end position="205"/>
    </location>
</feature>
<dbReference type="PANTHER" id="PTHR15020">
    <property type="entry name" value="FLAVIN REDUCTASE-RELATED"/>
    <property type="match status" value="1"/>
</dbReference>
<dbReference type="STRING" id="317018.AVL63_10160"/>
<dbReference type="InterPro" id="IPR036291">
    <property type="entry name" value="NAD(P)-bd_dom_sf"/>
</dbReference>
<dbReference type="PANTHER" id="PTHR15020:SF50">
    <property type="entry name" value="UPF0659 PROTEIN YMR090W"/>
    <property type="match status" value="1"/>
</dbReference>
<dbReference type="EMBL" id="LQBM01000001">
    <property type="protein sequence ID" value="KUG60684.1"/>
    <property type="molecule type" value="Genomic_DNA"/>
</dbReference>
<dbReference type="AlphaFoldDB" id="A0A0W8ILL2"/>
<reference evidence="3" key="1">
    <citation type="submission" date="2015-12" db="EMBL/GenBank/DDBJ databases">
        <authorList>
            <person name="Nair G.R."/>
            <person name="Kaur G."/>
            <person name="Mayilraj S."/>
        </authorList>
    </citation>
    <scope>NUCLEOTIDE SEQUENCE [LARGE SCALE GENOMIC DNA]</scope>
    <source>
        <strain evidence="3">CD08_7</strain>
    </source>
</reference>
<dbReference type="InterPro" id="IPR016040">
    <property type="entry name" value="NAD(P)-bd_dom"/>
</dbReference>
<sequence length="232" mass="23971">MAESQRVVIVGGHGKIALLAAPKLTAAGFSVESLIRDPDQAQDITEAGATPRVLDIESADTAALTEAFTGAHAVVFAAGAGGGNPARTKAVDHEAAVRSMDAAAEAGVSRYVMVSYARSETDINTVDPNSSFYPYALAKHQADNHLRRTSLDYTILGPGALTLEPASGKITVLDPATAGETMSSEETSTDTSRENVAEVITETLRSGAAVRATVNFLDGKTPIPEALASVSS</sequence>
<dbReference type="OrthoDB" id="4248066at2"/>
<evidence type="ECO:0000259" key="1">
    <source>
        <dbReference type="Pfam" id="PF13460"/>
    </source>
</evidence>
<accession>A0A0W8ILL2</accession>
<proteinExistence type="predicted"/>
<name>A0A0W8ILL2_9MICC</name>
<evidence type="ECO:0000313" key="2">
    <source>
        <dbReference type="EMBL" id="KUG60684.1"/>
    </source>
</evidence>
<organism evidence="2 3">
    <name type="scientific">Nesterenkonia jeotgali</name>
    <dbReference type="NCBI Taxonomy" id="317018"/>
    <lineage>
        <taxon>Bacteria</taxon>
        <taxon>Bacillati</taxon>
        <taxon>Actinomycetota</taxon>
        <taxon>Actinomycetes</taxon>
        <taxon>Micrococcales</taxon>
        <taxon>Micrococcaceae</taxon>
        <taxon>Nesterenkonia</taxon>
    </lineage>
</organism>
<dbReference type="RefSeq" id="WP_058887658.1">
    <property type="nucleotide sequence ID" value="NZ_LQBM01000001.1"/>
</dbReference>
<evidence type="ECO:0000313" key="3">
    <source>
        <dbReference type="Proteomes" id="UP000054023"/>
    </source>
</evidence>
<dbReference type="SUPFAM" id="SSF51735">
    <property type="entry name" value="NAD(P)-binding Rossmann-fold domains"/>
    <property type="match status" value="1"/>
</dbReference>
<dbReference type="Proteomes" id="UP000054023">
    <property type="component" value="Unassembled WGS sequence"/>
</dbReference>
<protein>
    <submittedName>
        <fullName evidence="2">NAD-dependent dehydratase</fullName>
    </submittedName>
</protein>
<comment type="caution">
    <text evidence="2">The sequence shown here is derived from an EMBL/GenBank/DDBJ whole genome shotgun (WGS) entry which is preliminary data.</text>
</comment>
<dbReference type="Gene3D" id="3.40.50.720">
    <property type="entry name" value="NAD(P)-binding Rossmann-like Domain"/>
    <property type="match status" value="1"/>
</dbReference>
<gene>
    <name evidence="2" type="ORF">AVL63_10160</name>
</gene>
<keyword evidence="3" id="KW-1185">Reference proteome</keyword>
<dbReference type="Pfam" id="PF13460">
    <property type="entry name" value="NAD_binding_10"/>
    <property type="match status" value="1"/>
</dbReference>